<name>A0A7J7H9S2_CAMSI</name>
<evidence type="ECO:0000256" key="1">
    <source>
        <dbReference type="SAM" id="Coils"/>
    </source>
</evidence>
<dbReference type="Proteomes" id="UP000593564">
    <property type="component" value="Unassembled WGS sequence"/>
</dbReference>
<reference evidence="3" key="1">
    <citation type="journal article" date="2020" name="Nat. Commun.">
        <title>Genome assembly of wild tea tree DASZ reveals pedigree and selection history of tea varieties.</title>
        <authorList>
            <person name="Zhang W."/>
            <person name="Zhang Y."/>
            <person name="Qiu H."/>
            <person name="Guo Y."/>
            <person name="Wan H."/>
            <person name="Zhang X."/>
            <person name="Scossa F."/>
            <person name="Alseekh S."/>
            <person name="Zhang Q."/>
            <person name="Wang P."/>
            <person name="Xu L."/>
            <person name="Schmidt M.H."/>
            <person name="Jia X."/>
            <person name="Li D."/>
            <person name="Zhu A."/>
            <person name="Guo F."/>
            <person name="Chen W."/>
            <person name="Ni D."/>
            <person name="Usadel B."/>
            <person name="Fernie A.R."/>
            <person name="Wen W."/>
        </authorList>
    </citation>
    <scope>NUCLEOTIDE SEQUENCE [LARGE SCALE GENOMIC DNA]</scope>
    <source>
        <strain evidence="3">cv. G240</strain>
    </source>
</reference>
<proteinExistence type="predicted"/>
<evidence type="ECO:0000313" key="2">
    <source>
        <dbReference type="EMBL" id="KAF5949702.1"/>
    </source>
</evidence>
<keyword evidence="3" id="KW-1185">Reference proteome</keyword>
<gene>
    <name evidence="2" type="ORF">HYC85_011695</name>
</gene>
<sequence length="198" mass="22378">MGMWDLINSSSDAVKRNAPDLSFLREACRSTYGYSWSAVSKIDNAVRVGVVERVNQYLPDEEGKAKIGRFTKNAAVYACHEGLKCLPLPGGVSIYNIVTRSLHDEKTEDYKEAMKTLQARIVRLESESNHYRKLLEEAQMLRCDIQLESQNAPCLNSNTNINQKPEDVIRMFMMKEFVGRHVLGHLIVPGVGHGKNHK</sequence>
<comment type="caution">
    <text evidence="2">The sequence shown here is derived from an EMBL/GenBank/DDBJ whole genome shotgun (WGS) entry which is preliminary data.</text>
</comment>
<dbReference type="EMBL" id="JACBKZ010000005">
    <property type="protein sequence ID" value="KAF5949702.1"/>
    <property type="molecule type" value="Genomic_DNA"/>
</dbReference>
<feature type="coiled-coil region" evidence="1">
    <location>
        <begin position="107"/>
        <end position="141"/>
    </location>
</feature>
<protein>
    <submittedName>
        <fullName evidence="2">Uncharacterized protein</fullName>
    </submittedName>
</protein>
<dbReference type="AlphaFoldDB" id="A0A7J7H9S2"/>
<organism evidence="2 3">
    <name type="scientific">Camellia sinensis</name>
    <name type="common">Tea plant</name>
    <name type="synonym">Thea sinensis</name>
    <dbReference type="NCBI Taxonomy" id="4442"/>
    <lineage>
        <taxon>Eukaryota</taxon>
        <taxon>Viridiplantae</taxon>
        <taxon>Streptophyta</taxon>
        <taxon>Embryophyta</taxon>
        <taxon>Tracheophyta</taxon>
        <taxon>Spermatophyta</taxon>
        <taxon>Magnoliopsida</taxon>
        <taxon>eudicotyledons</taxon>
        <taxon>Gunneridae</taxon>
        <taxon>Pentapetalae</taxon>
        <taxon>asterids</taxon>
        <taxon>Ericales</taxon>
        <taxon>Theaceae</taxon>
        <taxon>Camellia</taxon>
    </lineage>
</organism>
<reference evidence="2 3" key="2">
    <citation type="submission" date="2020-07" db="EMBL/GenBank/DDBJ databases">
        <title>Genome assembly of wild tea tree DASZ reveals pedigree and selection history of tea varieties.</title>
        <authorList>
            <person name="Zhang W."/>
        </authorList>
    </citation>
    <scope>NUCLEOTIDE SEQUENCE [LARGE SCALE GENOMIC DNA]</scope>
    <source>
        <strain evidence="3">cv. G240</strain>
        <tissue evidence="2">Leaf</tissue>
    </source>
</reference>
<accession>A0A7J7H9S2</accession>
<evidence type="ECO:0000313" key="3">
    <source>
        <dbReference type="Proteomes" id="UP000593564"/>
    </source>
</evidence>
<keyword evidence="1" id="KW-0175">Coiled coil</keyword>